<dbReference type="PANTHER" id="PTHR34819:SF3">
    <property type="entry name" value="CELL SURFACE PROTEIN"/>
    <property type="match status" value="1"/>
</dbReference>
<feature type="domain" description="DUF11" evidence="2">
    <location>
        <begin position="414"/>
        <end position="501"/>
    </location>
</feature>
<dbReference type="InterPro" id="IPR047589">
    <property type="entry name" value="DUF11_rpt"/>
</dbReference>
<accession>I3IKI6</accession>
<protein>
    <recommendedName>
        <fullName evidence="2">DUF11 domain-containing protein</fullName>
    </recommendedName>
</protein>
<evidence type="ECO:0000313" key="4">
    <source>
        <dbReference type="Proteomes" id="UP000002985"/>
    </source>
</evidence>
<evidence type="ECO:0000313" key="3">
    <source>
        <dbReference type="EMBL" id="GAB62231.1"/>
    </source>
</evidence>
<sequence>MSRWKMASFYSLLLVIIIVSVYGCKRKEEKTVSKEEYISTEETKEERPSKEEAKEGADILKVTASYPPEGSVLSLEGTAPREININQPYEYSVTVTNLTKMPVRNVEVIQHLPQKFQIKSSDPTMREGVKNGTAKWSLGDLEPEETKVIRITGISGEPGEIPICADVTYHLPQLCLMTNVVQPKLAVTMHAPSEALVCDAIPVTIVASNTGSGAVKNVEIKEALPAGLKTPEGDTKVVENIGTLNPGETREISLTVRPDKTGKFTSAAKAVGEGGLSAESAPTTIVVRQPVLTIEKSGPEKRYINRKATYDITVENTGDGPAASTIIENPIPVNMSYESASEGATVANGTIKWNLGTLQPQDSRKVSMTLLTKSLGSAKSITTAKANCAEPVSAAVTTEVLGVPALLLEAVDTKDPVVVGNTTSYTVSVTNQGSEVSTNIKVDCMLADAMQYVSSTGPTKGAIDGKTVRFDPLATLDPEAKASWQIVVKAVDQGDTRFKVSMIEDCLDKPVEETESTNFYK</sequence>
<evidence type="ECO:0000256" key="1">
    <source>
        <dbReference type="SAM" id="MobiDB-lite"/>
    </source>
</evidence>
<dbReference type="PANTHER" id="PTHR34819">
    <property type="entry name" value="LARGE CYSTEINE-RICH PERIPLASMIC PROTEIN OMCB"/>
    <property type="match status" value="1"/>
</dbReference>
<dbReference type="STRING" id="247490.KSU1_C0635"/>
<dbReference type="InterPro" id="IPR051172">
    <property type="entry name" value="Chlamydia_OmcB"/>
</dbReference>
<feature type="domain" description="DUF11" evidence="2">
    <location>
        <begin position="294"/>
        <end position="385"/>
    </location>
</feature>
<proteinExistence type="predicted"/>
<dbReference type="NCBIfam" id="TIGR01451">
    <property type="entry name" value="B_ant_repeat"/>
    <property type="match status" value="3"/>
</dbReference>
<dbReference type="eggNOG" id="COG1361">
    <property type="taxonomic scope" value="Bacteria"/>
</dbReference>
<dbReference type="AlphaFoldDB" id="I3IKI6"/>
<dbReference type="InterPro" id="IPR001434">
    <property type="entry name" value="OmcB-like_DUF11"/>
</dbReference>
<organism evidence="3 4">
    <name type="scientific">Candidatus Jettenia caeni</name>
    <dbReference type="NCBI Taxonomy" id="247490"/>
    <lineage>
        <taxon>Bacteria</taxon>
        <taxon>Pseudomonadati</taxon>
        <taxon>Planctomycetota</taxon>
        <taxon>Candidatus Brocadiia</taxon>
        <taxon>Candidatus Brocadiales</taxon>
        <taxon>Candidatus Brocadiaceae</taxon>
        <taxon>Candidatus Jettenia</taxon>
    </lineage>
</organism>
<comment type="caution">
    <text evidence="3">The sequence shown here is derived from an EMBL/GenBank/DDBJ whole genome shotgun (WGS) entry which is preliminary data.</text>
</comment>
<feature type="region of interest" description="Disordered" evidence="1">
    <location>
        <begin position="36"/>
        <end position="55"/>
    </location>
</feature>
<dbReference type="PROSITE" id="PS51257">
    <property type="entry name" value="PROKAR_LIPOPROTEIN"/>
    <property type="match status" value="1"/>
</dbReference>
<dbReference type="EMBL" id="BAFH01000003">
    <property type="protein sequence ID" value="GAB62231.1"/>
    <property type="molecule type" value="Genomic_DNA"/>
</dbReference>
<dbReference type="Proteomes" id="UP000002985">
    <property type="component" value="Unassembled WGS sequence"/>
</dbReference>
<gene>
    <name evidence="3" type="ORF">KSU1_C0635</name>
</gene>
<dbReference type="Pfam" id="PF01345">
    <property type="entry name" value="DUF11"/>
    <property type="match status" value="4"/>
</dbReference>
<keyword evidence="4" id="KW-1185">Reference proteome</keyword>
<feature type="domain" description="DUF11" evidence="2">
    <location>
        <begin position="185"/>
        <end position="270"/>
    </location>
</feature>
<reference evidence="3 4" key="1">
    <citation type="journal article" date="2012" name="FEBS Lett.">
        <title>Anammox organism KSU-1 expresses a NirK-type copper-containing nitrite reductase instead of a NirS-type with cytochrome cd1.</title>
        <authorList>
            <person name="Hira D."/>
            <person name="Toh H."/>
            <person name="Migita C.T."/>
            <person name="Okubo H."/>
            <person name="Nishiyama T."/>
            <person name="Hattori M."/>
            <person name="Furukawa K."/>
            <person name="Fujii T."/>
        </authorList>
    </citation>
    <scope>NUCLEOTIDE SEQUENCE [LARGE SCALE GENOMIC DNA]</scope>
</reference>
<dbReference type="Gene3D" id="2.60.40.10">
    <property type="entry name" value="Immunoglobulins"/>
    <property type="match status" value="3"/>
</dbReference>
<feature type="domain" description="DUF11" evidence="2">
    <location>
        <begin position="80"/>
        <end position="168"/>
    </location>
</feature>
<evidence type="ECO:0000259" key="2">
    <source>
        <dbReference type="Pfam" id="PF01345"/>
    </source>
</evidence>
<dbReference type="OrthoDB" id="282600at2"/>
<name>I3IKI6_9BACT</name>
<dbReference type="InterPro" id="IPR013783">
    <property type="entry name" value="Ig-like_fold"/>
</dbReference>